<feature type="region of interest" description="Disordered" evidence="1">
    <location>
        <begin position="21"/>
        <end position="62"/>
    </location>
</feature>
<accession>A0A815NBB7</accession>
<gene>
    <name evidence="2" type="ORF">EDS130_LOCUS17378</name>
    <name evidence="3" type="ORF">XAT740_LOCUS35992</name>
</gene>
<dbReference type="AlphaFoldDB" id="A0A815NBB7"/>
<feature type="compositionally biased region" description="Polar residues" evidence="1">
    <location>
        <begin position="155"/>
        <end position="166"/>
    </location>
</feature>
<feature type="region of interest" description="Disordered" evidence="1">
    <location>
        <begin position="155"/>
        <end position="176"/>
    </location>
</feature>
<feature type="compositionally biased region" description="Polar residues" evidence="1">
    <location>
        <begin position="22"/>
        <end position="36"/>
    </location>
</feature>
<feature type="compositionally biased region" description="Polar residues" evidence="1">
    <location>
        <begin position="285"/>
        <end position="304"/>
    </location>
</feature>
<evidence type="ECO:0000256" key="1">
    <source>
        <dbReference type="SAM" id="MobiDB-lite"/>
    </source>
</evidence>
<dbReference type="EMBL" id="CAJNOR010003654">
    <property type="protein sequence ID" value="CAF1434974.1"/>
    <property type="molecule type" value="Genomic_DNA"/>
</dbReference>
<dbReference type="Proteomes" id="UP000663828">
    <property type="component" value="Unassembled WGS sequence"/>
</dbReference>
<reference evidence="3" key="1">
    <citation type="submission" date="2021-02" db="EMBL/GenBank/DDBJ databases">
        <authorList>
            <person name="Nowell W R."/>
        </authorList>
    </citation>
    <scope>NUCLEOTIDE SEQUENCE</scope>
</reference>
<dbReference type="OrthoDB" id="10035553at2759"/>
<evidence type="ECO:0000313" key="3">
    <source>
        <dbReference type="EMBL" id="CAF1434974.1"/>
    </source>
</evidence>
<comment type="caution">
    <text evidence="3">The sequence shown here is derived from an EMBL/GenBank/DDBJ whole genome shotgun (WGS) entry which is preliminary data.</text>
</comment>
<name>A0A815NBB7_ADIRI</name>
<feature type="region of interest" description="Disordered" evidence="1">
    <location>
        <begin position="206"/>
        <end position="243"/>
    </location>
</feature>
<feature type="compositionally biased region" description="Basic and acidic residues" evidence="1">
    <location>
        <begin position="226"/>
        <end position="243"/>
    </location>
</feature>
<feature type="compositionally biased region" description="Low complexity" evidence="1">
    <location>
        <begin position="305"/>
        <end position="316"/>
    </location>
</feature>
<dbReference type="EMBL" id="CAJNOJ010000078">
    <property type="protein sequence ID" value="CAF1050001.1"/>
    <property type="molecule type" value="Genomic_DNA"/>
</dbReference>
<feature type="region of interest" description="Disordered" evidence="1">
    <location>
        <begin position="285"/>
        <end position="316"/>
    </location>
</feature>
<evidence type="ECO:0000313" key="4">
    <source>
        <dbReference type="Proteomes" id="UP000663828"/>
    </source>
</evidence>
<feature type="compositionally biased region" description="Basic and acidic residues" evidence="1">
    <location>
        <begin position="40"/>
        <end position="49"/>
    </location>
</feature>
<organism evidence="3 4">
    <name type="scientific">Adineta ricciae</name>
    <name type="common">Rotifer</name>
    <dbReference type="NCBI Taxonomy" id="249248"/>
    <lineage>
        <taxon>Eukaryota</taxon>
        <taxon>Metazoa</taxon>
        <taxon>Spiralia</taxon>
        <taxon>Gnathifera</taxon>
        <taxon>Rotifera</taxon>
        <taxon>Eurotatoria</taxon>
        <taxon>Bdelloidea</taxon>
        <taxon>Adinetida</taxon>
        <taxon>Adinetidae</taxon>
        <taxon>Adineta</taxon>
    </lineage>
</organism>
<feature type="compositionally biased region" description="Polar residues" evidence="1">
    <location>
        <begin position="50"/>
        <end position="59"/>
    </location>
</feature>
<dbReference type="Proteomes" id="UP000663852">
    <property type="component" value="Unassembled WGS sequence"/>
</dbReference>
<feature type="compositionally biased region" description="Low complexity" evidence="1">
    <location>
        <begin position="206"/>
        <end position="216"/>
    </location>
</feature>
<sequence length="316" mass="35848">MPSSLSFLLYKNSDLSLKTHARSSTNNNRGINSYPYTDSVLEHPTKDKTSYVSNSNGSTQERESFRNRLARYSIVSDNIWRRHSIRNDIKSTKPEPLKMASNENSFLSAKRRREAFSPSWRKSASENFDSAASISNLPMNTKDYRTTVQFPIQSNSSPLSMTSHSTRIPEKRQISSLDPNPVQFFATDDQPKQLLPTIHPKVVFSSANNPLSSSNDNSEDEVETNNLKEDDLKRKLKEEKRQSKRTAEILHKLHENYEELLEKYAQAENTIDQLRFQPNNSRLLSKSSGICPSTSDPPLSSIQPTSLSTTSTIKSK</sequence>
<proteinExistence type="predicted"/>
<keyword evidence="4" id="KW-1185">Reference proteome</keyword>
<protein>
    <submittedName>
        <fullName evidence="3">Uncharacterized protein</fullName>
    </submittedName>
</protein>
<evidence type="ECO:0000313" key="2">
    <source>
        <dbReference type="EMBL" id="CAF1050001.1"/>
    </source>
</evidence>